<feature type="chain" id="PRO_5046788147" evidence="1">
    <location>
        <begin position="20"/>
        <end position="427"/>
    </location>
</feature>
<accession>A0ABU9EBJ2</accession>
<evidence type="ECO:0000313" key="3">
    <source>
        <dbReference type="Proteomes" id="UP001484239"/>
    </source>
</evidence>
<evidence type="ECO:0000313" key="2">
    <source>
        <dbReference type="EMBL" id="MEK9502044.1"/>
    </source>
</evidence>
<keyword evidence="3" id="KW-1185">Reference proteome</keyword>
<organism evidence="2 3">
    <name type="scientific">Gaopeijia maritima</name>
    <dbReference type="NCBI Taxonomy" id="3119007"/>
    <lineage>
        <taxon>Bacteria</taxon>
        <taxon>Pseudomonadati</taxon>
        <taxon>Gemmatimonadota</taxon>
        <taxon>Longimicrobiia</taxon>
        <taxon>Gaopeijiales</taxon>
        <taxon>Gaopeijiaceae</taxon>
        <taxon>Gaopeijia</taxon>
    </lineage>
</organism>
<protein>
    <submittedName>
        <fullName evidence="2">Uncharacterized protein</fullName>
    </submittedName>
</protein>
<keyword evidence="1" id="KW-0732">Signal</keyword>
<proteinExistence type="predicted"/>
<name>A0ABU9EBJ2_9BACT</name>
<dbReference type="RefSeq" id="WP_405276834.1">
    <property type="nucleotide sequence ID" value="NZ_JBBHLI010000009.1"/>
</dbReference>
<sequence>MKRAWMVAGLVSASWGLLACEEVTPTSTDGGLLPLEPRTVEVVLSFEEFAEQIQVYGGYGTPSEVFESVLADDFEGVLDSRVLSRYSTFPWRASIRDSTGTLRADSGFTFTGGYLVARFDTADTNLPTGSVIVGAQALPASFDPPTASWTVAVDTINDYRLWDEAGAGGGMDFGEATWTPTSGDSVVFALDSAQVALLGDTTEVGDGVRFDLRSAGERINLIDTDLRLFVRPNHHQDTIVTLSAPGTVRTFIYDPVPLPAADGIRVGGAPSWRTVMTLDLPGTVDASGGALALTRDRINSATIELTTAPSEPAFQPSDSIFLDARPVLAPELLPKSPLGASLIGGLGVSIAPGSFGESSRTVSIPVTSFVRALVDDSVAAADKVRDVVFLTPIEPLSIGFGSFQGPGSASAPTLRLILTVSDTVEVR</sequence>
<comment type="caution">
    <text evidence="2">The sequence shown here is derived from an EMBL/GenBank/DDBJ whole genome shotgun (WGS) entry which is preliminary data.</text>
</comment>
<feature type="signal peptide" evidence="1">
    <location>
        <begin position="1"/>
        <end position="19"/>
    </location>
</feature>
<dbReference type="Proteomes" id="UP001484239">
    <property type="component" value="Unassembled WGS sequence"/>
</dbReference>
<dbReference type="PROSITE" id="PS51257">
    <property type="entry name" value="PROKAR_LIPOPROTEIN"/>
    <property type="match status" value="1"/>
</dbReference>
<dbReference type="EMBL" id="JBBHLI010000009">
    <property type="protein sequence ID" value="MEK9502044.1"/>
    <property type="molecule type" value="Genomic_DNA"/>
</dbReference>
<gene>
    <name evidence="2" type="ORF">WI372_13710</name>
</gene>
<reference evidence="2 3" key="1">
    <citation type="submission" date="2024-02" db="EMBL/GenBank/DDBJ databases">
        <title>A novel Gemmatimonadota bacterium.</title>
        <authorList>
            <person name="Du Z.-J."/>
            <person name="Ye Y.-Q."/>
        </authorList>
    </citation>
    <scope>NUCLEOTIDE SEQUENCE [LARGE SCALE GENOMIC DNA]</scope>
    <source>
        <strain evidence="2 3">DH-20</strain>
    </source>
</reference>
<evidence type="ECO:0000256" key="1">
    <source>
        <dbReference type="SAM" id="SignalP"/>
    </source>
</evidence>